<evidence type="ECO:0000256" key="14">
    <source>
        <dbReference type="SAM" id="MobiDB-lite"/>
    </source>
</evidence>
<keyword evidence="2" id="KW-1003">Cell membrane</keyword>
<evidence type="ECO:0000256" key="6">
    <source>
        <dbReference type="ARBA" id="ARBA00022984"/>
    </source>
</evidence>
<dbReference type="Pfam" id="PF03734">
    <property type="entry name" value="YkuD"/>
    <property type="match status" value="1"/>
</dbReference>
<dbReference type="GO" id="GO:0005576">
    <property type="term" value="C:extracellular region"/>
    <property type="evidence" value="ECO:0007669"/>
    <property type="project" value="TreeGrafter"/>
</dbReference>
<dbReference type="PROSITE" id="PS52029">
    <property type="entry name" value="LD_TPASE"/>
    <property type="match status" value="1"/>
</dbReference>
<organism evidence="17 18">
    <name type="scientific">Streptomyces triticagri</name>
    <dbReference type="NCBI Taxonomy" id="2293568"/>
    <lineage>
        <taxon>Bacteria</taxon>
        <taxon>Bacillati</taxon>
        <taxon>Actinomycetota</taxon>
        <taxon>Actinomycetes</taxon>
        <taxon>Kitasatosporales</taxon>
        <taxon>Streptomycetaceae</taxon>
        <taxon>Streptomyces</taxon>
    </lineage>
</organism>
<evidence type="ECO:0000256" key="13">
    <source>
        <dbReference type="PROSITE-ProRule" id="PRU01373"/>
    </source>
</evidence>
<evidence type="ECO:0000256" key="9">
    <source>
        <dbReference type="ARBA" id="ARBA00023288"/>
    </source>
</evidence>
<protein>
    <recommendedName>
        <fullName evidence="16">L,D-TPase catalytic domain-containing protein</fullName>
    </recommendedName>
</protein>
<evidence type="ECO:0000256" key="3">
    <source>
        <dbReference type="ARBA" id="ARBA00022679"/>
    </source>
</evidence>
<keyword evidence="3" id="KW-0808">Transferase</keyword>
<keyword evidence="4 15" id="KW-0732">Signal</keyword>
<dbReference type="Proteomes" id="UP000263094">
    <property type="component" value="Unassembled WGS sequence"/>
</dbReference>
<dbReference type="GO" id="GO:0008360">
    <property type="term" value="P:regulation of cell shape"/>
    <property type="evidence" value="ECO:0007669"/>
    <property type="project" value="UniProtKB-UniRule"/>
</dbReference>
<dbReference type="InterPro" id="IPR038063">
    <property type="entry name" value="Transpep_catalytic_dom"/>
</dbReference>
<sequence>MTSPATKSVGAFGALAGVLLIAAAGQCADDRATDAEGRSRTAPLATVSTAGAEDVTSPGAGCGGAGPGGLCLTGSTVPKRWQAPVGDGRGVVGRPAGSDGLLQVSAGRDDHRIVDVDVFFGVGHARGVDGRLASNGRVWRSTVPLGAGRQYALRVTTEDGSGRTARGSLAFRTAAPARGSARLTPRFGPGPGSYGVGQPIVAELSRPVPADDRAARAAVERGLRVDARPRVEGAWHWVDSRTLHYRPRTYWPAHSRITVRSALEGTRIADGVYGGPAEPLTLTIGARVEAVTDAATHTMTVLRDGEPVREIPVTTGKAGFRTRGGIKVVLGKESAVRMRGESIGIARGSGDYFDLPVRYATRVTWSGEYVHAAPWSAGSHGVANVSHGCVGMSTADAAWFFDAVREGDIVEVVNSGGERMTPFDNGYGDWNVSWRSWRKGSALAAVGGQDGGARPDEGRLRPMA</sequence>
<dbReference type="GO" id="GO:0016746">
    <property type="term" value="F:acyltransferase activity"/>
    <property type="evidence" value="ECO:0007669"/>
    <property type="project" value="UniProtKB-KW"/>
</dbReference>
<dbReference type="Pfam" id="PF17964">
    <property type="entry name" value="Big_10"/>
    <property type="match status" value="1"/>
</dbReference>
<feature type="signal peptide" evidence="15">
    <location>
        <begin position="1"/>
        <end position="28"/>
    </location>
</feature>
<dbReference type="SUPFAM" id="SSF141523">
    <property type="entry name" value="L,D-transpeptidase catalytic domain-like"/>
    <property type="match status" value="1"/>
</dbReference>
<keyword evidence="6 13" id="KW-0573">Peptidoglycan synthesis</keyword>
<dbReference type="InterPro" id="IPR050979">
    <property type="entry name" value="LD-transpeptidase"/>
</dbReference>
<keyword evidence="7" id="KW-0472">Membrane</keyword>
<dbReference type="GO" id="GO:0071555">
    <property type="term" value="P:cell wall organization"/>
    <property type="evidence" value="ECO:0007669"/>
    <property type="project" value="UniProtKB-UniRule"/>
</dbReference>
<keyword evidence="11 13" id="KW-0961">Cell wall biogenesis/degradation</keyword>
<feature type="active site" description="Nucleophile" evidence="13">
    <location>
        <position position="389"/>
    </location>
</feature>
<feature type="region of interest" description="Disordered" evidence="14">
    <location>
        <begin position="34"/>
        <end position="60"/>
    </location>
</feature>
<dbReference type="GO" id="GO:0018104">
    <property type="term" value="P:peptidoglycan-protein cross-linking"/>
    <property type="evidence" value="ECO:0007669"/>
    <property type="project" value="TreeGrafter"/>
</dbReference>
<keyword evidence="9" id="KW-0449">Lipoprotein</keyword>
<evidence type="ECO:0000259" key="16">
    <source>
        <dbReference type="PROSITE" id="PS52029"/>
    </source>
</evidence>
<dbReference type="InterPro" id="IPR041280">
    <property type="entry name" value="Big_10"/>
</dbReference>
<dbReference type="AlphaFoldDB" id="A0A372M0X5"/>
<keyword evidence="10" id="KW-0012">Acyltransferase</keyword>
<keyword evidence="18" id="KW-1185">Reference proteome</keyword>
<dbReference type="EMBL" id="QUAK01000124">
    <property type="protein sequence ID" value="RFU84175.1"/>
    <property type="molecule type" value="Genomic_DNA"/>
</dbReference>
<keyword evidence="5 13" id="KW-0133">Cell shape</keyword>
<gene>
    <name evidence="17" type="ORF">DY218_24305</name>
</gene>
<comment type="caution">
    <text evidence="17">The sequence shown here is derived from an EMBL/GenBank/DDBJ whole genome shotgun (WGS) entry which is preliminary data.</text>
</comment>
<dbReference type="Gene3D" id="2.40.440.10">
    <property type="entry name" value="L,D-transpeptidase catalytic domain-like"/>
    <property type="match status" value="1"/>
</dbReference>
<dbReference type="CDD" id="cd16913">
    <property type="entry name" value="YkuD_like"/>
    <property type="match status" value="1"/>
</dbReference>
<evidence type="ECO:0000313" key="17">
    <source>
        <dbReference type="EMBL" id="RFU84175.1"/>
    </source>
</evidence>
<name>A0A372M0X5_9ACTN</name>
<evidence type="ECO:0000256" key="1">
    <source>
        <dbReference type="ARBA" id="ARBA00004752"/>
    </source>
</evidence>
<evidence type="ECO:0000256" key="10">
    <source>
        <dbReference type="ARBA" id="ARBA00023315"/>
    </source>
</evidence>
<dbReference type="OrthoDB" id="5242354at2"/>
<evidence type="ECO:0000256" key="4">
    <source>
        <dbReference type="ARBA" id="ARBA00022729"/>
    </source>
</evidence>
<dbReference type="UniPathway" id="UPA00219"/>
<evidence type="ECO:0000256" key="12">
    <source>
        <dbReference type="ARBA" id="ARBA00060592"/>
    </source>
</evidence>
<evidence type="ECO:0000256" key="11">
    <source>
        <dbReference type="ARBA" id="ARBA00023316"/>
    </source>
</evidence>
<dbReference type="GO" id="GO:0071972">
    <property type="term" value="F:peptidoglycan L,D-transpeptidase activity"/>
    <property type="evidence" value="ECO:0007669"/>
    <property type="project" value="TreeGrafter"/>
</dbReference>
<dbReference type="Gene3D" id="2.60.40.3710">
    <property type="match status" value="1"/>
</dbReference>
<feature type="active site" description="Proton donor/acceptor" evidence="13">
    <location>
        <position position="371"/>
    </location>
</feature>
<dbReference type="InterPro" id="IPR005490">
    <property type="entry name" value="LD_TPept_cat_dom"/>
</dbReference>
<evidence type="ECO:0000256" key="15">
    <source>
        <dbReference type="SAM" id="SignalP"/>
    </source>
</evidence>
<dbReference type="FunFam" id="2.40.440.10:FF:000005">
    <property type="entry name" value="L,D-transpeptidase 2"/>
    <property type="match status" value="1"/>
</dbReference>
<feature type="domain" description="L,D-TPase catalytic" evidence="16">
    <location>
        <begin position="288"/>
        <end position="413"/>
    </location>
</feature>
<evidence type="ECO:0000256" key="8">
    <source>
        <dbReference type="ARBA" id="ARBA00023139"/>
    </source>
</evidence>
<comment type="pathway">
    <text evidence="1 13">Cell wall biogenesis; peptidoglycan biosynthesis.</text>
</comment>
<reference evidence="17 18" key="1">
    <citation type="submission" date="2018-08" db="EMBL/GenBank/DDBJ databases">
        <title>Isolation, diversity and antifungal activity of Actinobacteria from wheat.</title>
        <authorList>
            <person name="Han C."/>
        </authorList>
    </citation>
    <scope>NUCLEOTIDE SEQUENCE [LARGE SCALE GENOMIC DNA]</scope>
    <source>
        <strain evidence="17 18">NEAU-YY421</strain>
    </source>
</reference>
<comment type="pathway">
    <text evidence="12">Glycan biosynthesis.</text>
</comment>
<dbReference type="PANTHER" id="PTHR30582:SF2">
    <property type="entry name" value="L,D-TRANSPEPTIDASE YCIB-RELATED"/>
    <property type="match status" value="1"/>
</dbReference>
<evidence type="ECO:0000256" key="2">
    <source>
        <dbReference type="ARBA" id="ARBA00022475"/>
    </source>
</evidence>
<evidence type="ECO:0000256" key="5">
    <source>
        <dbReference type="ARBA" id="ARBA00022960"/>
    </source>
</evidence>
<evidence type="ECO:0000313" key="18">
    <source>
        <dbReference type="Proteomes" id="UP000263094"/>
    </source>
</evidence>
<dbReference type="Gene3D" id="2.60.40.3780">
    <property type="match status" value="1"/>
</dbReference>
<evidence type="ECO:0000256" key="7">
    <source>
        <dbReference type="ARBA" id="ARBA00023136"/>
    </source>
</evidence>
<dbReference type="PANTHER" id="PTHR30582">
    <property type="entry name" value="L,D-TRANSPEPTIDASE"/>
    <property type="match status" value="1"/>
</dbReference>
<accession>A0A372M0X5</accession>
<feature type="region of interest" description="Disordered" evidence="14">
    <location>
        <begin position="445"/>
        <end position="464"/>
    </location>
</feature>
<feature type="compositionally biased region" description="Basic and acidic residues" evidence="14">
    <location>
        <begin position="453"/>
        <end position="464"/>
    </location>
</feature>
<proteinExistence type="predicted"/>
<keyword evidence="8" id="KW-0564">Palmitate</keyword>
<feature type="chain" id="PRO_5016943691" description="L,D-TPase catalytic domain-containing protein" evidence="15">
    <location>
        <begin position="29"/>
        <end position="464"/>
    </location>
</feature>